<dbReference type="AlphaFoldDB" id="Q6SGB0"/>
<dbReference type="SUPFAM" id="SSF53383">
    <property type="entry name" value="PLP-dependent transferases"/>
    <property type="match status" value="1"/>
</dbReference>
<dbReference type="GO" id="GO:0009448">
    <property type="term" value="P:gamma-aminobutyric acid metabolic process"/>
    <property type="evidence" value="ECO:0007669"/>
    <property type="project" value="TreeGrafter"/>
</dbReference>
<dbReference type="PANTHER" id="PTHR42684:SF3">
    <property type="entry name" value="ADENOSYLMETHIONINE-8-AMINO-7-OXONONANOATE AMINOTRANSFERASE"/>
    <property type="match status" value="1"/>
</dbReference>
<dbReference type="PANTHER" id="PTHR42684">
    <property type="entry name" value="ADENOSYLMETHIONINE-8-AMINO-7-OXONONANOATE AMINOTRANSFERASE"/>
    <property type="match status" value="1"/>
</dbReference>
<comment type="similarity">
    <text evidence="1 5">Belongs to the class-III pyridoxal-phosphate-dependent aminotransferase family.</text>
</comment>
<sequence>MLLGQAMTAMIYPTTNPAATEVMVVSRGEGPYIYDQAGKQYLEGMAGLWCTSLGYGNQEIIETATRQMEQLSFSHMFSGKTHPSAIELADKLAAMAPIDDARVFLGASGSDANDTLVKLIRYYAVASGQPDRVKIIARDKGYHGVSVASAALTGLHANHAHFQLPFDALGVLRTGAPHYYRCAEAGETEADFVARRASELEALILDEGPDTIAAMIAEPVNGAGGVIIPPEGYFEAVQAVLDKYGIMLWDDEVICGFGRLGAAFGAEKLNMKPRMMACAKALTSAYVPLSAAIVAGDIADAIAGPAADMGVFGHGYTYSGHPLGCAVASKVLDIYVRDRLFEHAATLGAYMSKRLDEFSDHPLVGEVSAMGLLGALELVANKDSKQPFEGMRVAQFCAKAAEDNGLIIRPLGGNRMALCPPLIIQEAHVDEIMDKLSRALDSTLDFVTAEGLTV</sequence>
<evidence type="ECO:0000256" key="1">
    <source>
        <dbReference type="ARBA" id="ARBA00008954"/>
    </source>
</evidence>
<dbReference type="GO" id="GO:0009102">
    <property type="term" value="P:biotin biosynthetic process"/>
    <property type="evidence" value="ECO:0007669"/>
    <property type="project" value="TreeGrafter"/>
</dbReference>
<dbReference type="GO" id="GO:0030170">
    <property type="term" value="F:pyridoxal phosphate binding"/>
    <property type="evidence" value="ECO:0007669"/>
    <property type="project" value="InterPro"/>
</dbReference>
<accession>Q6SGB0</accession>
<dbReference type="CDD" id="cd00610">
    <property type="entry name" value="OAT_like"/>
    <property type="match status" value="1"/>
</dbReference>
<name>Q6SGB0_9BACT</name>
<dbReference type="NCBIfam" id="NF004767">
    <property type="entry name" value="PRK06105.1"/>
    <property type="match status" value="1"/>
</dbReference>
<dbReference type="InterPro" id="IPR015424">
    <property type="entry name" value="PyrdxlP-dep_Trfase"/>
</dbReference>
<evidence type="ECO:0000256" key="5">
    <source>
        <dbReference type="RuleBase" id="RU003560"/>
    </source>
</evidence>
<dbReference type="EMBL" id="AY458643">
    <property type="protein sequence ID" value="AAR37952.1"/>
    <property type="molecule type" value="Genomic_DNA"/>
</dbReference>
<reference evidence="6" key="2">
    <citation type="submission" date="2003-12" db="EMBL/GenBank/DDBJ databases">
        <title>Monterey Bay Coastal Ocean Microbial Observatory environmental clone sequencing.</title>
        <authorList>
            <person name="DeLong E.F."/>
        </authorList>
    </citation>
    <scope>NUCLEOTIDE SEQUENCE</scope>
</reference>
<keyword evidence="2 6" id="KW-0032">Aminotransferase</keyword>
<keyword evidence="4 5" id="KW-0663">Pyridoxal phosphate</keyword>
<dbReference type="InterPro" id="IPR015421">
    <property type="entry name" value="PyrdxlP-dep_Trfase_major"/>
</dbReference>
<dbReference type="Gene3D" id="3.90.1150.10">
    <property type="entry name" value="Aspartate Aminotransferase, domain 1"/>
    <property type="match status" value="1"/>
</dbReference>
<dbReference type="FunFam" id="3.40.640.10:FF:000014">
    <property type="entry name" value="Adenosylmethionine-8-amino-7-oxononanoate aminotransferase, probable"/>
    <property type="match status" value="1"/>
</dbReference>
<dbReference type="InterPro" id="IPR005814">
    <property type="entry name" value="Aminotrans_3"/>
</dbReference>
<evidence type="ECO:0000256" key="3">
    <source>
        <dbReference type="ARBA" id="ARBA00022679"/>
    </source>
</evidence>
<evidence type="ECO:0000256" key="2">
    <source>
        <dbReference type="ARBA" id="ARBA00022576"/>
    </source>
</evidence>
<dbReference type="Gene3D" id="3.40.640.10">
    <property type="entry name" value="Type I PLP-dependent aspartate aminotransferase-like (Major domain)"/>
    <property type="match status" value="1"/>
</dbReference>
<dbReference type="GO" id="GO:0004015">
    <property type="term" value="F:adenosylmethionine-8-amino-7-oxononanoate transaminase activity"/>
    <property type="evidence" value="ECO:0007669"/>
    <property type="project" value="TreeGrafter"/>
</dbReference>
<proteinExistence type="inferred from homology"/>
<reference evidence="6" key="1">
    <citation type="submission" date="2003-11" db="EMBL/GenBank/DDBJ databases">
        <authorList>
            <person name="Heidelberg J.F."/>
            <person name="Eisen J.A."/>
            <person name="Nelson W.C."/>
            <person name="DeLong E.F."/>
        </authorList>
    </citation>
    <scope>NUCLEOTIDE SEQUENCE</scope>
</reference>
<dbReference type="PIRSF" id="PIRSF000521">
    <property type="entry name" value="Transaminase_4ab_Lys_Orn"/>
    <property type="match status" value="1"/>
</dbReference>
<gene>
    <name evidence="6" type="ORF">MBMO_EBAC000-47H08.31</name>
</gene>
<dbReference type="Pfam" id="PF00202">
    <property type="entry name" value="Aminotran_3"/>
    <property type="match status" value="1"/>
</dbReference>
<organism evidence="6">
    <name type="scientific">uncultured marine bacterium 561</name>
    <dbReference type="NCBI Taxonomy" id="257396"/>
    <lineage>
        <taxon>Bacteria</taxon>
        <taxon>environmental samples</taxon>
    </lineage>
</organism>
<protein>
    <submittedName>
        <fullName evidence="6">Aminotransferase, class III</fullName>
    </submittedName>
</protein>
<evidence type="ECO:0000256" key="4">
    <source>
        <dbReference type="ARBA" id="ARBA00022898"/>
    </source>
</evidence>
<keyword evidence="3 6" id="KW-0808">Transferase</keyword>
<evidence type="ECO:0000313" key="6">
    <source>
        <dbReference type="EMBL" id="AAR37952.1"/>
    </source>
</evidence>
<dbReference type="InterPro" id="IPR015422">
    <property type="entry name" value="PyrdxlP-dep_Trfase_small"/>
</dbReference>